<evidence type="ECO:0000313" key="5">
    <source>
        <dbReference type="EMBL" id="HGT47622.1"/>
    </source>
</evidence>
<evidence type="ECO:0000256" key="1">
    <source>
        <dbReference type="ARBA" id="ARBA00006739"/>
    </source>
</evidence>
<name>A0A832G7H5_9BACT</name>
<organism evidence="5">
    <name type="scientific">Ignavibacterium album</name>
    <dbReference type="NCBI Taxonomy" id="591197"/>
    <lineage>
        <taxon>Bacteria</taxon>
        <taxon>Pseudomonadati</taxon>
        <taxon>Ignavibacteriota</taxon>
        <taxon>Ignavibacteria</taxon>
        <taxon>Ignavibacteriales</taxon>
        <taxon>Ignavibacteriaceae</taxon>
        <taxon>Ignavibacterium</taxon>
    </lineage>
</organism>
<gene>
    <name evidence="5" type="ORF">ENS56_06280</name>
</gene>
<dbReference type="AlphaFoldDB" id="A0A832G7H5"/>
<evidence type="ECO:0000259" key="4">
    <source>
        <dbReference type="Pfam" id="PF00535"/>
    </source>
</evidence>
<dbReference type="InterPro" id="IPR001173">
    <property type="entry name" value="Glyco_trans_2-like"/>
</dbReference>
<dbReference type="GO" id="GO:0016757">
    <property type="term" value="F:glycosyltransferase activity"/>
    <property type="evidence" value="ECO:0007669"/>
    <property type="project" value="UniProtKB-KW"/>
</dbReference>
<feature type="domain" description="Glycosyltransferase 2-like" evidence="4">
    <location>
        <begin position="8"/>
        <end position="145"/>
    </location>
</feature>
<keyword evidence="3 5" id="KW-0808">Transferase</keyword>
<protein>
    <submittedName>
        <fullName evidence="5">Glycosyltransferase family 2 protein</fullName>
    </submittedName>
</protein>
<dbReference type="CDD" id="cd00761">
    <property type="entry name" value="Glyco_tranf_GTA_type"/>
    <property type="match status" value="1"/>
</dbReference>
<dbReference type="PANTHER" id="PTHR43630:SF1">
    <property type="entry name" value="POLY-BETA-1,6-N-ACETYL-D-GLUCOSAMINE SYNTHASE"/>
    <property type="match status" value="1"/>
</dbReference>
<keyword evidence="2" id="KW-0328">Glycosyltransferase</keyword>
<proteinExistence type="inferred from homology"/>
<sequence length="294" mass="34685">MNKFKYIIITPAKNEEKFIEKTIQSVISQTVLPVRWVIVDDGSTDRTPAVVMKYINDYPFIRLVQRERSIERHFGNKVFAIRRGFEEVKDIDYEYYCNLDADVSFEPDYFEFLLKKFDENPKLGICGGKVYDLIDGQFVPQKYENHSVAGPIQFFRRSCYESFGGYQPFKSGFIDGYGEISARMKGWETKTFTQQKVYHYRPAGTNKGSKMKIYFEGGKFHFQFGYLYFVHLIIALKYILNKPYCIGSLAILWGYLHSKLTNEKRLVSEEFIRYLRKEQINKIKNKLKGMFFHA</sequence>
<dbReference type="InterPro" id="IPR029044">
    <property type="entry name" value="Nucleotide-diphossugar_trans"/>
</dbReference>
<reference evidence="5" key="1">
    <citation type="journal article" date="2020" name="mSystems">
        <title>Genome- and Community-Level Interaction Insights into Carbon Utilization and Element Cycling Functions of Hydrothermarchaeota in Hydrothermal Sediment.</title>
        <authorList>
            <person name="Zhou Z."/>
            <person name="Liu Y."/>
            <person name="Xu W."/>
            <person name="Pan J."/>
            <person name="Luo Z.H."/>
            <person name="Li M."/>
        </authorList>
    </citation>
    <scope>NUCLEOTIDE SEQUENCE [LARGE SCALE GENOMIC DNA]</scope>
    <source>
        <strain evidence="5">SpSt-500</strain>
    </source>
</reference>
<dbReference type="PANTHER" id="PTHR43630">
    <property type="entry name" value="POLY-BETA-1,6-N-ACETYL-D-GLUCOSAMINE SYNTHASE"/>
    <property type="match status" value="1"/>
</dbReference>
<dbReference type="SUPFAM" id="SSF53448">
    <property type="entry name" value="Nucleotide-diphospho-sugar transferases"/>
    <property type="match status" value="1"/>
</dbReference>
<evidence type="ECO:0000256" key="3">
    <source>
        <dbReference type="ARBA" id="ARBA00022679"/>
    </source>
</evidence>
<dbReference type="Pfam" id="PF00535">
    <property type="entry name" value="Glycos_transf_2"/>
    <property type="match status" value="1"/>
</dbReference>
<accession>A0A832G7H5</accession>
<comment type="similarity">
    <text evidence="1">Belongs to the glycosyltransferase 2 family.</text>
</comment>
<comment type="caution">
    <text evidence="5">The sequence shown here is derived from an EMBL/GenBank/DDBJ whole genome shotgun (WGS) entry which is preliminary data.</text>
</comment>
<evidence type="ECO:0000256" key="2">
    <source>
        <dbReference type="ARBA" id="ARBA00022676"/>
    </source>
</evidence>
<dbReference type="Gene3D" id="3.90.550.10">
    <property type="entry name" value="Spore Coat Polysaccharide Biosynthesis Protein SpsA, Chain A"/>
    <property type="match status" value="1"/>
</dbReference>
<dbReference type="EMBL" id="DSVI01000007">
    <property type="protein sequence ID" value="HGT47622.1"/>
    <property type="molecule type" value="Genomic_DNA"/>
</dbReference>